<evidence type="ECO:0000256" key="4">
    <source>
        <dbReference type="ARBA" id="ARBA00022989"/>
    </source>
</evidence>
<evidence type="ECO:0000256" key="3">
    <source>
        <dbReference type="ARBA" id="ARBA00022692"/>
    </source>
</evidence>
<reference evidence="8 9" key="1">
    <citation type="submission" date="2019-06" db="EMBL/GenBank/DDBJ databases">
        <title>Draft genome sequence of Miniimonas arenae KCTC 19750T isolated from sea sand.</title>
        <authorList>
            <person name="Park S.-J."/>
        </authorList>
    </citation>
    <scope>NUCLEOTIDE SEQUENCE [LARGE SCALE GENOMIC DNA]</scope>
    <source>
        <strain evidence="8 9">KCTC 19750</strain>
    </source>
</reference>
<evidence type="ECO:0000256" key="1">
    <source>
        <dbReference type="ARBA" id="ARBA00004141"/>
    </source>
</evidence>
<dbReference type="InterPro" id="IPR051401">
    <property type="entry name" value="GtrA_CellWall_Glycosyl"/>
</dbReference>
<feature type="transmembrane region" description="Helical" evidence="6">
    <location>
        <begin position="159"/>
        <end position="180"/>
    </location>
</feature>
<dbReference type="GO" id="GO:0000271">
    <property type="term" value="P:polysaccharide biosynthetic process"/>
    <property type="evidence" value="ECO:0007669"/>
    <property type="project" value="InterPro"/>
</dbReference>
<dbReference type="AlphaFoldDB" id="A0A5C5B998"/>
<sequence>MSTPDPSTAVSPPLALTTGARAVRALRQFVKFGLVGGAGVGVNMAVAVVMNKANGGTANAQDVLFAIPGTDFNVRFTSLVWIVGFLVANLFNFQLNRSWTFRSANRAPWLQEFGPFLLVGSVAAFVGLFLKVALTNPTSPIYLASDWFHEDAGLHSREYWAQLITIVVTMPVNFLVNKLWTFRHVRNRHLARVEEIERTKAA</sequence>
<keyword evidence="3 6" id="KW-0812">Transmembrane</keyword>
<evidence type="ECO:0000256" key="5">
    <source>
        <dbReference type="ARBA" id="ARBA00023136"/>
    </source>
</evidence>
<dbReference type="GO" id="GO:0005886">
    <property type="term" value="C:plasma membrane"/>
    <property type="evidence" value="ECO:0007669"/>
    <property type="project" value="TreeGrafter"/>
</dbReference>
<keyword evidence="9" id="KW-1185">Reference proteome</keyword>
<evidence type="ECO:0000256" key="2">
    <source>
        <dbReference type="ARBA" id="ARBA00009399"/>
    </source>
</evidence>
<feature type="transmembrane region" description="Helical" evidence="6">
    <location>
        <begin position="72"/>
        <end position="92"/>
    </location>
</feature>
<dbReference type="RefSeq" id="WP_108717980.1">
    <property type="nucleotide sequence ID" value="NZ_VENP01000042.1"/>
</dbReference>
<evidence type="ECO:0000259" key="7">
    <source>
        <dbReference type="Pfam" id="PF04138"/>
    </source>
</evidence>
<evidence type="ECO:0000256" key="6">
    <source>
        <dbReference type="SAM" id="Phobius"/>
    </source>
</evidence>
<organism evidence="8 9">
    <name type="scientific">Miniimonas arenae</name>
    <dbReference type="NCBI Taxonomy" id="676201"/>
    <lineage>
        <taxon>Bacteria</taxon>
        <taxon>Bacillati</taxon>
        <taxon>Actinomycetota</taxon>
        <taxon>Actinomycetes</taxon>
        <taxon>Micrococcales</taxon>
        <taxon>Beutenbergiaceae</taxon>
        <taxon>Miniimonas</taxon>
    </lineage>
</organism>
<proteinExistence type="inferred from homology"/>
<comment type="caution">
    <text evidence="8">The sequence shown here is derived from an EMBL/GenBank/DDBJ whole genome shotgun (WGS) entry which is preliminary data.</text>
</comment>
<feature type="transmembrane region" description="Helical" evidence="6">
    <location>
        <begin position="29"/>
        <end position="50"/>
    </location>
</feature>
<name>A0A5C5B998_9MICO</name>
<dbReference type="PANTHER" id="PTHR38459:SF1">
    <property type="entry name" value="PROPHAGE BACTOPRENOL-LINKED GLUCOSE TRANSLOCASE HOMOLOG"/>
    <property type="match status" value="1"/>
</dbReference>
<comment type="similarity">
    <text evidence="2">Belongs to the GtrA family.</text>
</comment>
<comment type="subcellular location">
    <subcellularLocation>
        <location evidence="1">Membrane</location>
        <topology evidence="1">Multi-pass membrane protein</topology>
    </subcellularLocation>
</comment>
<dbReference type="EMBL" id="VENP01000042">
    <property type="protein sequence ID" value="TNU73533.1"/>
    <property type="molecule type" value="Genomic_DNA"/>
</dbReference>
<protein>
    <submittedName>
        <fullName evidence="8">GtrA family protein</fullName>
    </submittedName>
</protein>
<dbReference type="PANTHER" id="PTHR38459">
    <property type="entry name" value="PROPHAGE BACTOPRENOL-LINKED GLUCOSE TRANSLOCASE HOMOLOG"/>
    <property type="match status" value="1"/>
</dbReference>
<gene>
    <name evidence="8" type="ORF">FH969_10965</name>
</gene>
<dbReference type="Pfam" id="PF04138">
    <property type="entry name" value="GtrA_DPMS_TM"/>
    <property type="match status" value="1"/>
</dbReference>
<feature type="transmembrane region" description="Helical" evidence="6">
    <location>
        <begin position="113"/>
        <end position="134"/>
    </location>
</feature>
<dbReference type="OrthoDB" id="9807815at2"/>
<dbReference type="InterPro" id="IPR007267">
    <property type="entry name" value="GtrA_DPMS_TM"/>
</dbReference>
<feature type="domain" description="GtrA/DPMS transmembrane" evidence="7">
    <location>
        <begin position="31"/>
        <end position="182"/>
    </location>
</feature>
<evidence type="ECO:0000313" key="9">
    <source>
        <dbReference type="Proteomes" id="UP000313849"/>
    </source>
</evidence>
<dbReference type="Proteomes" id="UP000313849">
    <property type="component" value="Unassembled WGS sequence"/>
</dbReference>
<keyword evidence="5 6" id="KW-0472">Membrane</keyword>
<accession>A0A5C5B998</accession>
<keyword evidence="4 6" id="KW-1133">Transmembrane helix</keyword>
<evidence type="ECO:0000313" key="8">
    <source>
        <dbReference type="EMBL" id="TNU73533.1"/>
    </source>
</evidence>